<dbReference type="PROSITE" id="PS50975">
    <property type="entry name" value="ATP_GRASP"/>
    <property type="match status" value="1"/>
</dbReference>
<keyword evidence="7" id="KW-0436">Ligase</keyword>
<comment type="subunit">
    <text evidence="3">Homodimer.</text>
</comment>
<evidence type="ECO:0000313" key="16">
    <source>
        <dbReference type="Proteomes" id="UP001500552"/>
    </source>
</evidence>
<dbReference type="InterPro" id="IPR036565">
    <property type="entry name" value="Mur-like_cat_sf"/>
</dbReference>
<evidence type="ECO:0000256" key="5">
    <source>
        <dbReference type="ARBA" id="ARBA00013005"/>
    </source>
</evidence>
<sequence length="878" mass="96469">MKIVELKIMRGPNYWSIKHPKIIVLKLDLEDLQDVLTNEVPQLPQKLQKLFPGMVKHRSSVGTEGGFFRLVREGTSLSKVVQHIALELQTMAGMESGYGRRYAANDPGMDWVVFSYQQERAGEYAAEAAVRIAEALAKGERVSVIQDIAKLHQIREDEYFGPSTEAIIQEAVSRNIPYIQNKKSGYIHLGYGVNQQRMQAAMTNKTSFFGVECAGDKNTTKLILDEAGIPVPQGSIVYNAAELEKAVEELGYPLVTKPLDGNQGKGASIYIQHWKDALKGLAEAQRFSEAVMVEQFIEGADYRLLVIDGKFIAGAKRTPAMVTGDGQSTIRQLVNAVNKDPRRGVGHEKALTHIKIDKITRGILREKGLTLQSVLPEGETLYLKNTANLSTGGTATDVTDIVHPYNVLMAERIAGIVGLDICGIDVMTSDIAIPLPETRGAVIEVNAAPGLRMHISPTEGLPRNVADPIINMMFPYGCPSRIPIIAVTGTNGKTTTTRLIAHMLKFKGHKVGYTTTDGIYIQDRKIIKGDTTGSFSSEFVLKDPTVNYAVLECARGGLLRSGLAFTQCDIGIVTNVSDDHLGLKDINTVEEMAEVKAVIPKTVCASGYAILNADDDLVYNMANGLRCKVALFSMDENNARIRDHIAKGGLAAVFEDGYISIFKNTYKIRVDRVADVPLTFGGRAIFNIQNVLAATLAGYISHLEIGEIKTALRTFIPSAEMTPGRMNLFQLPKYDVLIDYAHNTAGMLAISDFINKVQAHHKIGIVAGIGDRRDEDTREVGRIAAEVFDEIIIRQDTDLRGSSGKKINSLLKEGIFLVKPELEPKEINQEMRALAYALEYAPEGAFITLFAENIPEAVKLVESFRIIQHRKQATDQLS</sequence>
<dbReference type="PANTHER" id="PTHR23135">
    <property type="entry name" value="MUR LIGASE FAMILY MEMBER"/>
    <property type="match status" value="1"/>
</dbReference>
<accession>A0ABP8LA30</accession>
<dbReference type="InterPro" id="IPR013651">
    <property type="entry name" value="ATP-grasp_RimK-type"/>
</dbReference>
<evidence type="ECO:0000313" key="15">
    <source>
        <dbReference type="EMBL" id="GAA4425043.1"/>
    </source>
</evidence>
<dbReference type="Pfam" id="PF08245">
    <property type="entry name" value="Mur_ligase_M"/>
    <property type="match status" value="1"/>
</dbReference>
<dbReference type="InterPro" id="IPR004101">
    <property type="entry name" value="Mur_ligase_C"/>
</dbReference>
<dbReference type="NCBIfam" id="NF010623">
    <property type="entry name" value="PRK14016.1"/>
    <property type="match status" value="1"/>
</dbReference>
<dbReference type="InterPro" id="IPR036615">
    <property type="entry name" value="Mur_ligase_C_dom_sf"/>
</dbReference>
<evidence type="ECO:0000256" key="6">
    <source>
        <dbReference type="ARBA" id="ARBA00022036"/>
    </source>
</evidence>
<name>A0ABP8LA30_9BACT</name>
<dbReference type="Gene3D" id="3.90.190.20">
    <property type="entry name" value="Mur ligase, C-terminal domain"/>
    <property type="match status" value="1"/>
</dbReference>
<dbReference type="PROSITE" id="PS01011">
    <property type="entry name" value="FOLYLPOLYGLU_SYNT_1"/>
    <property type="match status" value="1"/>
</dbReference>
<dbReference type="EC" id="6.3.2.29" evidence="5"/>
<gene>
    <name evidence="15" type="primary">cphA_1</name>
    <name evidence="15" type="ORF">GCM10023188_05610</name>
</gene>
<dbReference type="Gene3D" id="3.40.1190.10">
    <property type="entry name" value="Mur-like, catalytic domain"/>
    <property type="match status" value="1"/>
</dbReference>
<dbReference type="EC" id="6.3.2.30" evidence="4"/>
<dbReference type="PANTHER" id="PTHR23135:SF18">
    <property type="entry name" value="CYANOPHYCIN SYNTHETASE"/>
    <property type="match status" value="1"/>
</dbReference>
<dbReference type="InterPro" id="IPR011810">
    <property type="entry name" value="Cya_phycin_syn"/>
</dbReference>
<evidence type="ECO:0000256" key="10">
    <source>
        <dbReference type="ARBA" id="ARBA00031353"/>
    </source>
</evidence>
<evidence type="ECO:0000256" key="2">
    <source>
        <dbReference type="ARBA" id="ARBA00009060"/>
    </source>
</evidence>
<dbReference type="SUPFAM" id="SSF56059">
    <property type="entry name" value="Glutathione synthetase ATP-binding domain-like"/>
    <property type="match status" value="1"/>
</dbReference>
<comment type="caution">
    <text evidence="15">The sequence shown here is derived from an EMBL/GenBank/DDBJ whole genome shotgun (WGS) entry which is preliminary data.</text>
</comment>
<evidence type="ECO:0000256" key="8">
    <source>
        <dbReference type="ARBA" id="ARBA00022741"/>
    </source>
</evidence>
<keyword evidence="8 13" id="KW-0547">Nucleotide-binding</keyword>
<organism evidence="15 16">
    <name type="scientific">Pontibacter saemangeumensis</name>
    <dbReference type="NCBI Taxonomy" id="1084525"/>
    <lineage>
        <taxon>Bacteria</taxon>
        <taxon>Pseudomonadati</taxon>
        <taxon>Bacteroidota</taxon>
        <taxon>Cytophagia</taxon>
        <taxon>Cytophagales</taxon>
        <taxon>Hymenobacteraceae</taxon>
        <taxon>Pontibacter</taxon>
    </lineage>
</organism>
<dbReference type="InterPro" id="IPR013221">
    <property type="entry name" value="Mur_ligase_cen"/>
</dbReference>
<dbReference type="InterPro" id="IPR044019">
    <property type="entry name" value="Cyanophycin_syn_N"/>
</dbReference>
<evidence type="ECO:0000256" key="9">
    <source>
        <dbReference type="ARBA" id="ARBA00022840"/>
    </source>
</evidence>
<dbReference type="Pfam" id="PF18921">
    <property type="entry name" value="Cyanophycin_syn"/>
    <property type="match status" value="1"/>
</dbReference>
<keyword evidence="9 13" id="KW-0067">ATP-binding</keyword>
<dbReference type="NCBIfam" id="TIGR02068">
    <property type="entry name" value="cya_phycin_syn"/>
    <property type="match status" value="1"/>
</dbReference>
<dbReference type="SUPFAM" id="SSF53244">
    <property type="entry name" value="MurD-like peptide ligases, peptide-binding domain"/>
    <property type="match status" value="1"/>
</dbReference>
<comment type="catalytic activity">
    <reaction evidence="12">
        <text>[L-4-(L-arginin-2-N-yl)aspartate](n) + L-aspartate + ATP = [L-4-(L-arginin-2-N-yl)aspartate](n)-L-aspartate + ADP + phosphate + H(+)</text>
        <dbReference type="Rhea" id="RHEA:13277"/>
        <dbReference type="Rhea" id="RHEA-COMP:13728"/>
        <dbReference type="Rhea" id="RHEA-COMP:13733"/>
        <dbReference type="ChEBI" id="CHEBI:15378"/>
        <dbReference type="ChEBI" id="CHEBI:29991"/>
        <dbReference type="ChEBI" id="CHEBI:30616"/>
        <dbReference type="ChEBI" id="CHEBI:43474"/>
        <dbReference type="ChEBI" id="CHEBI:137986"/>
        <dbReference type="ChEBI" id="CHEBI:137990"/>
        <dbReference type="ChEBI" id="CHEBI:456216"/>
        <dbReference type="EC" id="6.3.2.29"/>
    </reaction>
</comment>
<evidence type="ECO:0000256" key="12">
    <source>
        <dbReference type="ARBA" id="ARBA00048425"/>
    </source>
</evidence>
<comment type="function">
    <text evidence="1">Catalyzes the ATP-dependent polymerization of arginine and aspartate to multi-L-arginyl-poly-L-aspartic acid (cyanophycin; a water-insoluble reserve polymer).</text>
</comment>
<dbReference type="SUPFAM" id="SSF53623">
    <property type="entry name" value="MurD-like peptide ligases, catalytic domain"/>
    <property type="match status" value="1"/>
</dbReference>
<dbReference type="Gene3D" id="3.30.470.20">
    <property type="entry name" value="ATP-grasp fold, B domain"/>
    <property type="match status" value="2"/>
</dbReference>
<evidence type="ECO:0000256" key="13">
    <source>
        <dbReference type="PROSITE-ProRule" id="PRU00409"/>
    </source>
</evidence>
<dbReference type="InterPro" id="IPR018109">
    <property type="entry name" value="Folylpolyglutamate_synth_CS"/>
</dbReference>
<evidence type="ECO:0000256" key="11">
    <source>
        <dbReference type="ARBA" id="ARBA00048094"/>
    </source>
</evidence>
<dbReference type="EMBL" id="BAABHC010000002">
    <property type="protein sequence ID" value="GAA4425043.1"/>
    <property type="molecule type" value="Genomic_DNA"/>
</dbReference>
<evidence type="ECO:0000256" key="3">
    <source>
        <dbReference type="ARBA" id="ARBA00011738"/>
    </source>
</evidence>
<keyword evidence="16" id="KW-1185">Reference proteome</keyword>
<dbReference type="RefSeq" id="WP_345156631.1">
    <property type="nucleotide sequence ID" value="NZ_BAABHC010000002.1"/>
</dbReference>
<dbReference type="InterPro" id="IPR011761">
    <property type="entry name" value="ATP-grasp"/>
</dbReference>
<reference evidence="16" key="1">
    <citation type="journal article" date="2019" name="Int. J. Syst. Evol. Microbiol.">
        <title>The Global Catalogue of Microorganisms (GCM) 10K type strain sequencing project: providing services to taxonomists for standard genome sequencing and annotation.</title>
        <authorList>
            <consortium name="The Broad Institute Genomics Platform"/>
            <consortium name="The Broad Institute Genome Sequencing Center for Infectious Disease"/>
            <person name="Wu L."/>
            <person name="Ma J."/>
        </authorList>
    </citation>
    <scope>NUCLEOTIDE SEQUENCE [LARGE SCALE GENOMIC DNA]</scope>
    <source>
        <strain evidence="16">JCM 17926</strain>
    </source>
</reference>
<comment type="similarity">
    <text evidence="2">In the C-terminal section; belongs to the MurCDEF family.</text>
</comment>
<dbReference type="Pfam" id="PF02875">
    <property type="entry name" value="Mur_ligase_C"/>
    <property type="match status" value="1"/>
</dbReference>
<feature type="domain" description="ATP-grasp" evidence="14">
    <location>
        <begin position="221"/>
        <end position="474"/>
    </location>
</feature>
<comment type="catalytic activity">
    <reaction evidence="11">
        <text>[L-4-(L-arginin-2-N-yl)aspartate](n)-L-aspartate + L-arginine + ATP = [L-4-(L-arginin-2-N-yl)aspartate](n+1) + ADP + phosphate + H(+)</text>
        <dbReference type="Rhea" id="RHEA:23888"/>
        <dbReference type="Rhea" id="RHEA-COMP:13732"/>
        <dbReference type="Rhea" id="RHEA-COMP:13733"/>
        <dbReference type="ChEBI" id="CHEBI:15378"/>
        <dbReference type="ChEBI" id="CHEBI:30616"/>
        <dbReference type="ChEBI" id="CHEBI:32682"/>
        <dbReference type="ChEBI" id="CHEBI:43474"/>
        <dbReference type="ChEBI" id="CHEBI:137986"/>
        <dbReference type="ChEBI" id="CHEBI:137990"/>
        <dbReference type="ChEBI" id="CHEBI:456216"/>
        <dbReference type="EC" id="6.3.2.30"/>
    </reaction>
</comment>
<evidence type="ECO:0000256" key="7">
    <source>
        <dbReference type="ARBA" id="ARBA00022598"/>
    </source>
</evidence>
<evidence type="ECO:0000259" key="14">
    <source>
        <dbReference type="PROSITE" id="PS50975"/>
    </source>
</evidence>
<proteinExistence type="inferred from homology"/>
<protein>
    <recommendedName>
        <fullName evidence="6">Cyanophycin synthetase</fullName>
        <ecNumber evidence="5">6.3.2.29</ecNumber>
        <ecNumber evidence="4">6.3.2.30</ecNumber>
    </recommendedName>
    <alternativeName>
        <fullName evidence="10">Cyanophycin synthase</fullName>
    </alternativeName>
</protein>
<evidence type="ECO:0000256" key="4">
    <source>
        <dbReference type="ARBA" id="ARBA00012968"/>
    </source>
</evidence>
<evidence type="ECO:0000256" key="1">
    <source>
        <dbReference type="ARBA" id="ARBA00003184"/>
    </source>
</evidence>
<dbReference type="Proteomes" id="UP001500552">
    <property type="component" value="Unassembled WGS sequence"/>
</dbReference>
<dbReference type="Pfam" id="PF08443">
    <property type="entry name" value="RimK"/>
    <property type="match status" value="1"/>
</dbReference>